<evidence type="ECO:0000313" key="3">
    <source>
        <dbReference type="Proteomes" id="UP000325780"/>
    </source>
</evidence>
<dbReference type="EMBL" id="ML742143">
    <property type="protein sequence ID" value="KAE8148862.1"/>
    <property type="molecule type" value="Genomic_DNA"/>
</dbReference>
<dbReference type="InterPro" id="IPR036910">
    <property type="entry name" value="HMG_box_dom_sf"/>
</dbReference>
<feature type="domain" description="YABBY protein C-terminal" evidence="1">
    <location>
        <begin position="5"/>
        <end position="51"/>
    </location>
</feature>
<keyword evidence="3" id="KW-1185">Reference proteome</keyword>
<organism evidence="2 3">
    <name type="scientific">Aspergillus avenaceus</name>
    <dbReference type="NCBI Taxonomy" id="36643"/>
    <lineage>
        <taxon>Eukaryota</taxon>
        <taxon>Fungi</taxon>
        <taxon>Dikarya</taxon>
        <taxon>Ascomycota</taxon>
        <taxon>Pezizomycotina</taxon>
        <taxon>Eurotiomycetes</taxon>
        <taxon>Eurotiomycetidae</taxon>
        <taxon>Eurotiales</taxon>
        <taxon>Aspergillaceae</taxon>
        <taxon>Aspergillus</taxon>
        <taxon>Aspergillus subgen. Circumdati</taxon>
    </lineage>
</organism>
<dbReference type="InterPro" id="IPR056775">
    <property type="entry name" value="YABBY_C"/>
</dbReference>
<gene>
    <name evidence="2" type="ORF">BDV25DRAFT_141351</name>
</gene>
<evidence type="ECO:0000259" key="1">
    <source>
        <dbReference type="Pfam" id="PF04690"/>
    </source>
</evidence>
<name>A0A5N6TR81_ASPAV</name>
<dbReference type="Gene3D" id="1.10.30.10">
    <property type="entry name" value="High mobility group box domain"/>
    <property type="match status" value="1"/>
</dbReference>
<sequence length="69" mass="7747">MAASSKPQNRGRRLSAYNQYMKDQLPQYKAEHPDVAHVDAFRAVAKMWKDCAQNPRSAQNGPEEVVSDG</sequence>
<dbReference type="OrthoDB" id="667577at2759"/>
<dbReference type="SUPFAM" id="SSF47095">
    <property type="entry name" value="HMG-box"/>
    <property type="match status" value="1"/>
</dbReference>
<dbReference type="CDD" id="cd00084">
    <property type="entry name" value="HMG-box_SF"/>
    <property type="match status" value="1"/>
</dbReference>
<proteinExistence type="predicted"/>
<evidence type="ECO:0000313" key="2">
    <source>
        <dbReference type="EMBL" id="KAE8148862.1"/>
    </source>
</evidence>
<accession>A0A5N6TR81</accession>
<reference evidence="2 3" key="1">
    <citation type="submission" date="2019-04" db="EMBL/GenBank/DDBJ databases">
        <title>Friends and foes A comparative genomics study of 23 Aspergillus species from section Flavi.</title>
        <authorList>
            <consortium name="DOE Joint Genome Institute"/>
            <person name="Kjaerbolling I."/>
            <person name="Vesth T."/>
            <person name="Frisvad J.C."/>
            <person name="Nybo J.L."/>
            <person name="Theobald S."/>
            <person name="Kildgaard S."/>
            <person name="Isbrandt T."/>
            <person name="Kuo A."/>
            <person name="Sato A."/>
            <person name="Lyhne E.K."/>
            <person name="Kogle M.E."/>
            <person name="Wiebenga A."/>
            <person name="Kun R.S."/>
            <person name="Lubbers R.J."/>
            <person name="Makela M.R."/>
            <person name="Barry K."/>
            <person name="Chovatia M."/>
            <person name="Clum A."/>
            <person name="Daum C."/>
            <person name="Haridas S."/>
            <person name="He G."/>
            <person name="LaButti K."/>
            <person name="Lipzen A."/>
            <person name="Mondo S."/>
            <person name="Riley R."/>
            <person name="Salamov A."/>
            <person name="Simmons B.A."/>
            <person name="Magnuson J.K."/>
            <person name="Henrissat B."/>
            <person name="Mortensen U.H."/>
            <person name="Larsen T.O."/>
            <person name="Devries R.P."/>
            <person name="Grigoriev I.V."/>
            <person name="Machida M."/>
            <person name="Baker S.E."/>
            <person name="Andersen M.R."/>
        </authorList>
    </citation>
    <scope>NUCLEOTIDE SEQUENCE [LARGE SCALE GENOMIC DNA]</scope>
    <source>
        <strain evidence="2 3">IBT 18842</strain>
    </source>
</reference>
<dbReference type="Proteomes" id="UP000325780">
    <property type="component" value="Unassembled WGS sequence"/>
</dbReference>
<protein>
    <recommendedName>
        <fullName evidence="1">YABBY protein C-terminal domain-containing protein</fullName>
    </recommendedName>
</protein>
<dbReference type="Pfam" id="PF04690">
    <property type="entry name" value="YABBY"/>
    <property type="match status" value="1"/>
</dbReference>
<dbReference type="AlphaFoldDB" id="A0A5N6TR81"/>